<dbReference type="InterPro" id="IPR029039">
    <property type="entry name" value="Flavoprotein-like_sf"/>
</dbReference>
<dbReference type="GO" id="GO:0016491">
    <property type="term" value="F:oxidoreductase activity"/>
    <property type="evidence" value="ECO:0007669"/>
    <property type="project" value="InterPro"/>
</dbReference>
<protein>
    <submittedName>
        <fullName evidence="2">Flavodoxin family protein</fullName>
    </submittedName>
</protein>
<dbReference type="Gene3D" id="3.40.50.360">
    <property type="match status" value="1"/>
</dbReference>
<organism evidence="2 3">
    <name type="scientific">Promethearchaeum syntrophicum</name>
    <dbReference type="NCBI Taxonomy" id="2594042"/>
    <lineage>
        <taxon>Archaea</taxon>
        <taxon>Promethearchaeati</taxon>
        <taxon>Promethearchaeota</taxon>
        <taxon>Promethearchaeia</taxon>
        <taxon>Promethearchaeales</taxon>
        <taxon>Promethearchaeaceae</taxon>
        <taxon>Promethearchaeum</taxon>
    </lineage>
</organism>
<dbReference type="EMBL" id="CP042905">
    <property type="protein sequence ID" value="QEE14262.2"/>
    <property type="molecule type" value="Genomic_DNA"/>
</dbReference>
<evidence type="ECO:0000313" key="3">
    <source>
        <dbReference type="Proteomes" id="UP000321408"/>
    </source>
</evidence>
<accession>A0A5B9D5C5</accession>
<dbReference type="AlphaFoldDB" id="A0A5B9D5C5"/>
<dbReference type="SUPFAM" id="SSF52218">
    <property type="entry name" value="Flavoproteins"/>
    <property type="match status" value="1"/>
</dbReference>
<keyword evidence="3" id="KW-1185">Reference proteome</keyword>
<name>A0A5B9D5C5_9ARCH</name>
<reference evidence="2 3" key="2">
    <citation type="journal article" date="2024" name="Int. J. Syst. Evol. Microbiol.">
        <title>Promethearchaeum syntrophicum gen. nov., sp. nov., an anaerobic, obligately syntrophic archaeon, the first isolate of the lineage 'Asgard' archaea, and proposal of the new archaeal phylum Promethearchaeota phyl. nov. and kingdom Promethearchaeati regn. nov.</title>
        <authorList>
            <person name="Imachi H."/>
            <person name="Nobu M.K."/>
            <person name="Kato S."/>
            <person name="Takaki Y."/>
            <person name="Miyazaki M."/>
            <person name="Miyata M."/>
            <person name="Ogawara M."/>
            <person name="Saito Y."/>
            <person name="Sakai S."/>
            <person name="Tahara Y.O."/>
            <person name="Takano Y."/>
            <person name="Tasumi E."/>
            <person name="Uematsu K."/>
            <person name="Yoshimura T."/>
            <person name="Itoh T."/>
            <person name="Ohkuma M."/>
            <person name="Takai K."/>
        </authorList>
    </citation>
    <scope>NUCLEOTIDE SEQUENCE [LARGE SCALE GENOMIC DNA]</scope>
    <source>
        <strain evidence="2 3">MK-D1</strain>
    </source>
</reference>
<sequence length="156" mass="17507">MACDACLRKPHECPQSKHDDMTKLDAILTQADGIVMCSPSYFANVTGLMKDLIDRTRPLKMAKYRLKNKYFSVIATWGLRAGGLNTVQEVLNQFALIHGMVVVGAVGHPLLMANLPTETGQMEHLKEFRNPAVISEVAQINVESLAQRFWDLMQEY</sequence>
<evidence type="ECO:0000313" key="2">
    <source>
        <dbReference type="EMBL" id="QEE14262.2"/>
    </source>
</evidence>
<dbReference type="Proteomes" id="UP000321408">
    <property type="component" value="Chromosome"/>
</dbReference>
<proteinExistence type="inferred from homology"/>
<dbReference type="InterPro" id="IPR005025">
    <property type="entry name" value="FMN_Rdtase-like_dom"/>
</dbReference>
<dbReference type="KEGG" id="psyt:DSAG12_00073"/>
<dbReference type="Pfam" id="PF03358">
    <property type="entry name" value="FMN_red"/>
    <property type="match status" value="1"/>
</dbReference>
<comment type="similarity">
    <text evidence="1">Belongs to the SsuE family. Isf subfamily.</text>
</comment>
<gene>
    <name evidence="2" type="ORF">DSAG12_00073</name>
</gene>
<reference evidence="2 3" key="1">
    <citation type="journal article" date="2020" name="Nature">
        <title>Isolation of an archaeon at the prokaryote-eukaryote interface.</title>
        <authorList>
            <person name="Imachi H."/>
            <person name="Nobu M.K."/>
            <person name="Nakahara N."/>
            <person name="Morono Y."/>
            <person name="Ogawara M."/>
            <person name="Takaki Y."/>
            <person name="Takano Y."/>
            <person name="Uematsu K."/>
            <person name="Ikuta T."/>
            <person name="Ito M."/>
            <person name="Matsui Y."/>
            <person name="Miyazaki M."/>
            <person name="Murata K."/>
            <person name="Saito Y."/>
            <person name="Sakai S."/>
            <person name="Song C."/>
            <person name="Tasumi E."/>
            <person name="Yamanaka Y."/>
            <person name="Yamaguchi T."/>
            <person name="Kamagata Y."/>
            <person name="Tamaki H."/>
            <person name="Takai K."/>
        </authorList>
    </citation>
    <scope>NUCLEOTIDE SEQUENCE [LARGE SCALE GENOMIC DNA]</scope>
    <source>
        <strain evidence="2 3">MK-D1</strain>
    </source>
</reference>
<evidence type="ECO:0000256" key="1">
    <source>
        <dbReference type="ARBA" id="ARBA00038292"/>
    </source>
</evidence>